<name>A0A382MYD7_9ZZZZ</name>
<evidence type="ECO:0000256" key="3">
    <source>
        <dbReference type="ARBA" id="ARBA00022723"/>
    </source>
</evidence>
<keyword evidence="5" id="KW-0411">Iron-sulfur</keyword>
<dbReference type="GO" id="GO:0051536">
    <property type="term" value="F:iron-sulfur cluster binding"/>
    <property type="evidence" value="ECO:0007669"/>
    <property type="project" value="UniProtKB-KW"/>
</dbReference>
<comment type="cofactor">
    <cofactor evidence="1">
        <name>[4Fe-4S] cluster</name>
        <dbReference type="ChEBI" id="CHEBI:49883"/>
    </cofactor>
</comment>
<keyword evidence="4" id="KW-0408">Iron</keyword>
<organism evidence="7">
    <name type="scientific">marine metagenome</name>
    <dbReference type="NCBI Taxonomy" id="408172"/>
    <lineage>
        <taxon>unclassified sequences</taxon>
        <taxon>metagenomes</taxon>
        <taxon>ecological metagenomes</taxon>
    </lineage>
</organism>
<reference evidence="7" key="1">
    <citation type="submission" date="2018-05" db="EMBL/GenBank/DDBJ databases">
        <authorList>
            <person name="Lanie J.A."/>
            <person name="Ng W.-L."/>
            <person name="Kazmierczak K.M."/>
            <person name="Andrzejewski T.M."/>
            <person name="Davidsen T.M."/>
            <person name="Wayne K.J."/>
            <person name="Tettelin H."/>
            <person name="Glass J.I."/>
            <person name="Rusch D."/>
            <person name="Podicherti R."/>
            <person name="Tsui H.-C.T."/>
            <person name="Winkler M.E."/>
        </authorList>
    </citation>
    <scope>NUCLEOTIDE SEQUENCE</scope>
</reference>
<dbReference type="SUPFAM" id="SSF52242">
    <property type="entry name" value="Cobalamin (vitamin B12)-binding domain"/>
    <property type="match status" value="1"/>
</dbReference>
<dbReference type="PANTHER" id="PTHR43409:SF4">
    <property type="entry name" value="RADICAL SAM SUPERFAMILY PROTEIN"/>
    <property type="match status" value="1"/>
</dbReference>
<sequence>VGIKVLFVYPNSYGMNMLPPAIALLSGVLKKEGHLVELFDTTYYKPDLITDSDGTKKDHHATQVDRLNVIPFGSGGFTPKINTTDWRNDFKKQVQSFNPDLIAMSCTEDMWELGLSMLEEIEKYIVENQIPVLAGGVFPTFAPEIVIKHFLINLVCVGEGENAIRNLC</sequence>
<dbReference type="InterPro" id="IPR036724">
    <property type="entry name" value="Cobalamin-bd_sf"/>
</dbReference>
<proteinExistence type="predicted"/>
<dbReference type="PROSITE" id="PS51332">
    <property type="entry name" value="B12_BINDING"/>
    <property type="match status" value="1"/>
</dbReference>
<dbReference type="Pfam" id="PF02310">
    <property type="entry name" value="B12-binding"/>
    <property type="match status" value="1"/>
</dbReference>
<dbReference type="GO" id="GO:0046872">
    <property type="term" value="F:metal ion binding"/>
    <property type="evidence" value="ECO:0007669"/>
    <property type="project" value="UniProtKB-KW"/>
</dbReference>
<evidence type="ECO:0000256" key="2">
    <source>
        <dbReference type="ARBA" id="ARBA00022691"/>
    </source>
</evidence>
<gene>
    <name evidence="7" type="ORF">METZ01_LOCUS306763</name>
</gene>
<evidence type="ECO:0000256" key="4">
    <source>
        <dbReference type="ARBA" id="ARBA00023004"/>
    </source>
</evidence>
<feature type="non-terminal residue" evidence="7">
    <location>
        <position position="1"/>
    </location>
</feature>
<evidence type="ECO:0000259" key="6">
    <source>
        <dbReference type="PROSITE" id="PS51332"/>
    </source>
</evidence>
<evidence type="ECO:0000313" key="7">
    <source>
        <dbReference type="EMBL" id="SVC53909.1"/>
    </source>
</evidence>
<dbReference type="AlphaFoldDB" id="A0A382MYD7"/>
<keyword evidence="3" id="KW-0479">Metal-binding</keyword>
<keyword evidence="2" id="KW-0949">S-adenosyl-L-methionine</keyword>
<dbReference type="GO" id="GO:0031419">
    <property type="term" value="F:cobalamin binding"/>
    <property type="evidence" value="ECO:0007669"/>
    <property type="project" value="InterPro"/>
</dbReference>
<dbReference type="EMBL" id="UINC01096756">
    <property type="protein sequence ID" value="SVC53909.1"/>
    <property type="molecule type" value="Genomic_DNA"/>
</dbReference>
<protein>
    <recommendedName>
        <fullName evidence="6">B12-binding domain-containing protein</fullName>
    </recommendedName>
</protein>
<accession>A0A382MYD7</accession>
<evidence type="ECO:0000256" key="5">
    <source>
        <dbReference type="ARBA" id="ARBA00023014"/>
    </source>
</evidence>
<dbReference type="InterPro" id="IPR051198">
    <property type="entry name" value="BchE-like"/>
</dbReference>
<dbReference type="Gene3D" id="3.40.50.280">
    <property type="entry name" value="Cobalamin-binding domain"/>
    <property type="match status" value="1"/>
</dbReference>
<evidence type="ECO:0000256" key="1">
    <source>
        <dbReference type="ARBA" id="ARBA00001966"/>
    </source>
</evidence>
<feature type="non-terminal residue" evidence="7">
    <location>
        <position position="168"/>
    </location>
</feature>
<dbReference type="InterPro" id="IPR006158">
    <property type="entry name" value="Cobalamin-bd"/>
</dbReference>
<dbReference type="PANTHER" id="PTHR43409">
    <property type="entry name" value="ANAEROBIC MAGNESIUM-PROTOPORPHYRIN IX MONOMETHYL ESTER CYCLASE-RELATED"/>
    <property type="match status" value="1"/>
</dbReference>
<feature type="domain" description="B12-binding" evidence="6">
    <location>
        <begin position="2"/>
        <end position="168"/>
    </location>
</feature>